<dbReference type="Proteomes" id="UP000007259">
    <property type="component" value="Chromosome 20"/>
</dbReference>
<dbReference type="PhylomeDB" id="E9ATT2"/>
<name>E9ATT2_LEIMU</name>
<dbReference type="RefSeq" id="XP_003874856.1">
    <property type="nucleotide sequence ID" value="XM_003874807.1"/>
</dbReference>
<evidence type="ECO:0000313" key="2">
    <source>
        <dbReference type="EMBL" id="CBZ26357.1"/>
    </source>
</evidence>
<dbReference type="VEuPathDB" id="TriTrypDB:LmxM.36.4980"/>
<dbReference type="OrthoDB" id="239450at2759"/>
<dbReference type="OMA" id="PITFYTE"/>
<reference evidence="2 3" key="1">
    <citation type="journal article" date="2011" name="Genome Res.">
        <title>Chromosome and gene copy number variation allow major structural change between species and strains of Leishmania.</title>
        <authorList>
            <person name="Rogers M.B."/>
            <person name="Hilley J.D."/>
            <person name="Dickens N.J."/>
            <person name="Wilkes J."/>
            <person name="Bates P.A."/>
            <person name="Depledge D.P."/>
            <person name="Harris D."/>
            <person name="Her Y."/>
            <person name="Herzyk P."/>
            <person name="Imamura H."/>
            <person name="Otto T.D."/>
            <person name="Sanders M."/>
            <person name="Seeger K."/>
            <person name="Dujardin J.C."/>
            <person name="Berriman M."/>
            <person name="Smith D.F."/>
            <person name="Hertz-Fowler C."/>
            <person name="Mottram J.C."/>
        </authorList>
    </citation>
    <scope>NUCLEOTIDE SEQUENCE [LARGE SCALE GENOMIC DNA]</scope>
    <source>
        <strain evidence="2 3">MHOM/GT/2001/U1103</strain>
    </source>
</reference>
<evidence type="ECO:0000256" key="1">
    <source>
        <dbReference type="SAM" id="MobiDB-lite"/>
    </source>
</evidence>
<dbReference type="GeneID" id="13448802"/>
<protein>
    <submittedName>
        <fullName evidence="2">Uncharacterized protein</fullName>
    </submittedName>
</protein>
<organism evidence="2 3">
    <name type="scientific">Leishmania mexicana (strain MHOM/GT/2001/U1103)</name>
    <dbReference type="NCBI Taxonomy" id="929439"/>
    <lineage>
        <taxon>Eukaryota</taxon>
        <taxon>Discoba</taxon>
        <taxon>Euglenozoa</taxon>
        <taxon>Kinetoplastea</taxon>
        <taxon>Metakinetoplastina</taxon>
        <taxon>Trypanosomatida</taxon>
        <taxon>Trypanosomatidae</taxon>
        <taxon>Leishmaniinae</taxon>
        <taxon>Leishmania</taxon>
    </lineage>
</organism>
<sequence>MEIMTTTASRSAFCLPGGLQTLSASCYRHNPYAFTLLQEKDRERATESFGYIYSILTDEGRTSPAPPQQRRKARRGVAGNKGGSKYDSSCRDPEMQQLDSSFAKSGGAADSSNDDGVSETSSDSGSHYGKEVLGSNLPGFSVTSSQSHPGASSATAAATAIPAAVPSVIRYASVNFRFGSAWFVAPFRTFTGDMVVVQYPGNNSLHMGLVSAITTAKPITFYTEDNMDPNYLSPEELQTVPRLLRHARDFDKETKLDLRRHDLSSLANARKLGADIGAPVQFLDAEWLLDLSAVTFLVKVFGSTALADKLVDELAMQEGAEVVFTYPVSSTTMY</sequence>
<keyword evidence="3" id="KW-1185">Reference proteome</keyword>
<dbReference type="EMBL" id="FR799573">
    <property type="protein sequence ID" value="CBZ26357.1"/>
    <property type="molecule type" value="Genomic_DNA"/>
</dbReference>
<dbReference type="KEGG" id="lmi:LMXM_36_4980"/>
<proteinExistence type="predicted"/>
<feature type="region of interest" description="Disordered" evidence="1">
    <location>
        <begin position="58"/>
        <end position="130"/>
    </location>
</feature>
<evidence type="ECO:0000313" key="3">
    <source>
        <dbReference type="Proteomes" id="UP000007259"/>
    </source>
</evidence>
<dbReference type="AlphaFoldDB" id="E9ATT2"/>
<accession>E9ATT2</accession>
<gene>
    <name evidence="2" type="ORF">LMXM_36_4980</name>
</gene>